<name>A0A5Q3Q4Z3_9PSEU</name>
<keyword evidence="1" id="KW-0812">Transmembrane</keyword>
<keyword evidence="1" id="KW-1133">Transmembrane helix</keyword>
<keyword evidence="3" id="KW-1185">Reference proteome</keyword>
<evidence type="ECO:0000313" key="3">
    <source>
        <dbReference type="Proteomes" id="UP000371041"/>
    </source>
</evidence>
<dbReference type="AlphaFoldDB" id="A0A5Q3Q4Z3"/>
<gene>
    <name evidence="2" type="ORF">GIY23_08295</name>
</gene>
<feature type="transmembrane region" description="Helical" evidence="1">
    <location>
        <begin position="73"/>
        <end position="97"/>
    </location>
</feature>
<reference evidence="3" key="1">
    <citation type="submission" date="2019-11" db="EMBL/GenBank/DDBJ databases">
        <title>The complete genome sequence of Saccharopolyspora sp. E2A.</title>
        <authorList>
            <person name="Zhang G."/>
        </authorList>
    </citation>
    <scope>NUCLEOTIDE SEQUENCE [LARGE SCALE GENOMIC DNA]</scope>
    <source>
        <strain evidence="3">E2A</strain>
    </source>
</reference>
<dbReference type="EMBL" id="CP045929">
    <property type="protein sequence ID" value="QGK69522.1"/>
    <property type="molecule type" value="Genomic_DNA"/>
</dbReference>
<proteinExistence type="predicted"/>
<evidence type="ECO:0000313" key="2">
    <source>
        <dbReference type="EMBL" id="QGK69522.1"/>
    </source>
</evidence>
<dbReference type="KEGG" id="sace:GIY23_08295"/>
<dbReference type="RefSeq" id="WP_154076117.1">
    <property type="nucleotide sequence ID" value="NZ_CP045929.1"/>
</dbReference>
<keyword evidence="1" id="KW-0472">Membrane</keyword>
<dbReference type="Proteomes" id="UP000371041">
    <property type="component" value="Chromosome"/>
</dbReference>
<evidence type="ECO:0000256" key="1">
    <source>
        <dbReference type="SAM" id="Phobius"/>
    </source>
</evidence>
<accession>A0A5Q3Q4Z3</accession>
<sequence>MTREATVTSHRQPRPSSTAVGRSLRFERGLAVLAGVVALLTGGLALIVGAGWLGDFRADRSVLDPMVVDAVRAAPGITVLVGIAAGVLLVALGLWWISRALRPEARPDMRLEPGTLSTGGLTVSGSALTDAIRTDAESVSGVTRARVRMAGTAQRPNLRLVLSLQEGTNVRQVWEELDDKVLGRAREALGTEVLPTAIRLELDRAPGRRVR</sequence>
<protein>
    <submittedName>
        <fullName evidence="2">Alkaline shock response membrane anchor protein AmaP</fullName>
    </submittedName>
</protein>
<organism evidence="2 3">
    <name type="scientific">Allosaccharopolyspora coralli</name>
    <dbReference type="NCBI Taxonomy" id="2665642"/>
    <lineage>
        <taxon>Bacteria</taxon>
        <taxon>Bacillati</taxon>
        <taxon>Actinomycetota</taxon>
        <taxon>Actinomycetes</taxon>
        <taxon>Pseudonocardiales</taxon>
        <taxon>Pseudonocardiaceae</taxon>
        <taxon>Allosaccharopolyspora</taxon>
    </lineage>
</organism>
<feature type="transmembrane region" description="Helical" evidence="1">
    <location>
        <begin position="30"/>
        <end position="53"/>
    </location>
</feature>